<feature type="compositionally biased region" description="Acidic residues" evidence="2">
    <location>
        <begin position="511"/>
        <end position="520"/>
    </location>
</feature>
<dbReference type="InterPro" id="IPR038440">
    <property type="entry name" value="FimV_C_sf"/>
</dbReference>
<dbReference type="Proteomes" id="UP000238730">
    <property type="component" value="Unassembled WGS sequence"/>
</dbReference>
<feature type="compositionally biased region" description="Acidic residues" evidence="2">
    <location>
        <begin position="539"/>
        <end position="560"/>
    </location>
</feature>
<feature type="compositionally biased region" description="Polar residues" evidence="2">
    <location>
        <begin position="58"/>
        <end position="67"/>
    </location>
</feature>
<comment type="caution">
    <text evidence="3">The sequence shown here is derived from an EMBL/GenBank/DDBJ whole genome shotgun (WGS) entry which is preliminary data.</text>
</comment>
<protein>
    <recommendedName>
        <fullName evidence="5">Pilus assembly protein FimV</fullName>
    </recommendedName>
</protein>
<evidence type="ECO:0008006" key="5">
    <source>
        <dbReference type="Google" id="ProtNLM"/>
    </source>
</evidence>
<evidence type="ECO:0000256" key="1">
    <source>
        <dbReference type="SAM" id="Coils"/>
    </source>
</evidence>
<feature type="compositionally biased region" description="Basic and acidic residues" evidence="2">
    <location>
        <begin position="440"/>
        <end position="459"/>
    </location>
</feature>
<feature type="region of interest" description="Disordered" evidence="2">
    <location>
        <begin position="495"/>
        <end position="621"/>
    </location>
</feature>
<proteinExistence type="predicted"/>
<dbReference type="InterPro" id="IPR020012">
    <property type="entry name" value="LysM_FimV"/>
</dbReference>
<reference evidence="3 4" key="1">
    <citation type="submission" date="2016-12" db="EMBL/GenBank/DDBJ databases">
        <title>Diversity of luminous bacteria.</title>
        <authorList>
            <person name="Yoshizawa S."/>
            <person name="Kogure K."/>
        </authorList>
    </citation>
    <scope>NUCLEOTIDE SEQUENCE [LARGE SCALE GENOMIC DNA]</scope>
    <source>
        <strain evidence="3 4">LC1-200</strain>
    </source>
</reference>
<dbReference type="EMBL" id="MSCJ01000001">
    <property type="protein sequence ID" value="PQJ66286.1"/>
    <property type="molecule type" value="Genomic_DNA"/>
</dbReference>
<dbReference type="InterPro" id="IPR020011">
    <property type="entry name" value="FimV_C"/>
</dbReference>
<feature type="compositionally biased region" description="Polar residues" evidence="2">
    <location>
        <begin position="885"/>
        <end position="899"/>
    </location>
</feature>
<dbReference type="RefSeq" id="WP_105059687.1">
    <property type="nucleotide sequence ID" value="NZ_MSCJ01000001.1"/>
</dbReference>
<organism evidence="3 4">
    <name type="scientific">Photobacterium angustum</name>
    <dbReference type="NCBI Taxonomy" id="661"/>
    <lineage>
        <taxon>Bacteria</taxon>
        <taxon>Pseudomonadati</taxon>
        <taxon>Pseudomonadota</taxon>
        <taxon>Gammaproteobacteria</taxon>
        <taxon>Vibrionales</taxon>
        <taxon>Vibrionaceae</taxon>
        <taxon>Photobacterium</taxon>
    </lineage>
</organism>
<feature type="region of interest" description="Disordered" evidence="2">
    <location>
        <begin position="872"/>
        <end position="899"/>
    </location>
</feature>
<evidence type="ECO:0000313" key="4">
    <source>
        <dbReference type="Proteomes" id="UP000238730"/>
    </source>
</evidence>
<feature type="region of interest" description="Disordered" evidence="2">
    <location>
        <begin position="1060"/>
        <end position="1093"/>
    </location>
</feature>
<feature type="region of interest" description="Disordered" evidence="2">
    <location>
        <begin position="1127"/>
        <end position="1146"/>
    </location>
</feature>
<gene>
    <name evidence="3" type="ORF">BTO08_02060</name>
</gene>
<feature type="coiled-coil region" evidence="1">
    <location>
        <begin position="291"/>
        <end position="318"/>
    </location>
</feature>
<feature type="region of interest" description="Disordered" evidence="2">
    <location>
        <begin position="1168"/>
        <end position="1230"/>
    </location>
</feature>
<name>A0A2S7VVZ2_PHOAN</name>
<feature type="region of interest" description="Disordered" evidence="2">
    <location>
        <begin position="38"/>
        <end position="74"/>
    </location>
</feature>
<dbReference type="Gene3D" id="1.20.58.2200">
    <property type="match status" value="1"/>
</dbReference>
<accession>A0A2S7VVZ2</accession>
<keyword evidence="1" id="KW-0175">Coiled coil</keyword>
<dbReference type="OrthoDB" id="5298707at2"/>
<feature type="region of interest" description="Disordered" evidence="2">
    <location>
        <begin position="435"/>
        <end position="463"/>
    </location>
</feature>
<feature type="compositionally biased region" description="Low complexity" evidence="2">
    <location>
        <begin position="1189"/>
        <end position="1205"/>
    </location>
</feature>
<evidence type="ECO:0000256" key="2">
    <source>
        <dbReference type="SAM" id="MobiDB-lite"/>
    </source>
</evidence>
<feature type="compositionally biased region" description="Basic and acidic residues" evidence="2">
    <location>
        <begin position="873"/>
        <end position="884"/>
    </location>
</feature>
<dbReference type="NCBIfam" id="TIGR03505">
    <property type="entry name" value="FimV_core"/>
    <property type="match status" value="1"/>
</dbReference>
<dbReference type="NCBIfam" id="TIGR03504">
    <property type="entry name" value="FimV_Cterm"/>
    <property type="match status" value="1"/>
</dbReference>
<evidence type="ECO:0000313" key="3">
    <source>
        <dbReference type="EMBL" id="PQJ66286.1"/>
    </source>
</evidence>
<sequence>MSDIPKIVKRFIVPVAFVTISSYLPMVNANTVRIIGPSNEDGSYSQASRGIDTPDFRSISQSNTAPLSTRRYGPTGEKETLWSIASRNRPNASVSVYQVIGAIYHVNPQAFENSNIHGLIPGSTLVMPTLSQIKNEKESLIRRQLEADKKRAPYIKAKPTSQKRVVKLKPKPEELQKIQAEQAAKKDVKSTQPAEPIVKPVVVVDETTKPTTDVPVKTIEKAVAVATTAGVISAATPTELTTNTSEAPKTEKVEVADVDNAENTAIPAKPELSEQQKAMTDEQMTKLVESNHMLRLRLAEMQQEVLALKDQVQDSDKVRQEILLFLEQQKEIQQTPQVVTPPTTTWFDSLANNPWALAAAGIIPGGLLAALLAFFLLRRKEEDQDEVKSLNAPEASVAETAPVVIPPIDGDEQALDTSDDLDDLFADDDLFNDPDFTLDIDDKNDPSTKNEKEEVKEPVTEFSDEVDAKTESAVVNDIEFDETFENNLSSSISVKGDDAIGLEDMERALDEMDNESEPSSDEALALMWEKSLNESAKDEDTENSIDDFDLSQDDFDLSDNDDVKPLPEDNEDEELDNGLLEQSLLDEILQQAEEQSQDRATSEVNDESNDVEVKASENIDQDELDALFGSFGADLPELDQTVSDELTDETQDDERVFEEGSTALLDELVEHDELSSDIELEEDSTALLDELILDEDEPEQSDSTIEVAEDSTALLDELILDEDEPEQSDSTIEVAEDSTELLDELLKDNDAESEISSQKDDIAIDESSTELLDEILSEQLAAVDEQDAPNNENQHLDEIIESPSFAFDIEQKSQGVIDPESDVEKNAQLEKEISITDESNADTVEPDTLGSEVVTELPSEEAPNDVFTSEFVSDTRDTPSKEVLESQNTEELQTLSPSSEQKFDEILDDVLDEDFYRQSLDSDVKPLTVADLERELDEQDALASHVAVEQHEPLNVDDLPSFDEEDALKAFADDVYESPQEDAVHQDVLSLDDLPEFDEQAALDDPDAEPFDETELNNEIDEQIALDNVIRQLQQAAEAADKYSSRPELSPENTVDFVAETAPELPDESSLPASAVASENEVSPFDTAQRDIYPFEKLDPTTIPEFDEGEALQASLDEQHELEQYEIEQGLRLPNEEPIDVTEKPVVLDQLDQTMVDSAGLDMDALLFDDSLNDNAENEGPSQPIQPQDVSDSTTDVETESSLTDELPKQQVERSGLGLEDDERDGLLTQTTDELVADHTFDDELSDDDAKVWQTSVSEPELAQEDWTQQPHLVKDDVKSVSLESDFSLRTSDLESEATSELLAEQPRAEKPSYISIDELMKDDPSHQQVDPDANPLNLEVGLDEYPDMLASIGDYDVDTNGEYASKLDLAKAYLEMNDSEGAVGLLEDIAKNAEQELQAEAQRLLLKL</sequence>